<feature type="domain" description="Potassium channel" evidence="3">
    <location>
        <begin position="32"/>
        <end position="102"/>
    </location>
</feature>
<dbReference type="InterPro" id="IPR013099">
    <property type="entry name" value="K_chnl_dom"/>
</dbReference>
<keyword evidence="2" id="KW-0812">Transmembrane</keyword>
<dbReference type="KEGG" id="ajp:AMJAP_1398"/>
<dbReference type="AlphaFoldDB" id="A0A7R6PM72"/>
<evidence type="ECO:0000313" key="4">
    <source>
        <dbReference type="EMBL" id="BBB25993.1"/>
    </source>
</evidence>
<evidence type="ECO:0000256" key="2">
    <source>
        <dbReference type="SAM" id="Phobius"/>
    </source>
</evidence>
<feature type="coiled-coil region" evidence="1">
    <location>
        <begin position="118"/>
        <end position="145"/>
    </location>
</feature>
<keyword evidence="2" id="KW-1133">Transmembrane helix</keyword>
<dbReference type="GO" id="GO:0034220">
    <property type="term" value="P:monoatomic ion transmembrane transport"/>
    <property type="evidence" value="ECO:0007669"/>
    <property type="project" value="UniProtKB-KW"/>
</dbReference>
<keyword evidence="4" id="KW-0406">Ion transport</keyword>
<dbReference type="Gene3D" id="1.10.287.70">
    <property type="match status" value="1"/>
</dbReference>
<organism evidence="4 5">
    <name type="scientific">Amphritea japonica ATCC BAA-1530</name>
    <dbReference type="NCBI Taxonomy" id="1278309"/>
    <lineage>
        <taxon>Bacteria</taxon>
        <taxon>Pseudomonadati</taxon>
        <taxon>Pseudomonadota</taxon>
        <taxon>Gammaproteobacteria</taxon>
        <taxon>Oceanospirillales</taxon>
        <taxon>Oceanospirillaceae</taxon>
        <taxon>Amphritea</taxon>
    </lineage>
</organism>
<dbReference type="RefSeq" id="WP_019621599.1">
    <property type="nucleotide sequence ID" value="NZ_AP014545.1"/>
</dbReference>
<protein>
    <submittedName>
        <fullName evidence="4">Voltage-gated potassium channel</fullName>
    </submittedName>
</protein>
<sequence length="152" mass="17323">MVKRYIYSTDEYNVRNYGTVFLGFLAFILLYSLIAILSVPLLWFEQLHPGANILTYSDAFWALQMSASTIGFGDFYPVSQGGRLIVALMFYIGVGIVGFIGAQIASKMIGFADTNVRNRELRRQNEEILQHNKQLEHKLDLLIAQIEDKNRP</sequence>
<keyword evidence="5" id="KW-1185">Reference proteome</keyword>
<evidence type="ECO:0000313" key="5">
    <source>
        <dbReference type="Proteomes" id="UP000595663"/>
    </source>
</evidence>
<keyword evidence="4" id="KW-0813">Transport</keyword>
<keyword evidence="1" id="KW-0175">Coiled coil</keyword>
<gene>
    <name evidence="4" type="ORF">AMJAP_1398</name>
</gene>
<keyword evidence="4" id="KW-0407">Ion channel</keyword>
<dbReference type="Proteomes" id="UP000595663">
    <property type="component" value="Chromosome"/>
</dbReference>
<proteinExistence type="predicted"/>
<accession>A0A7R6PM72</accession>
<keyword evidence="2" id="KW-0472">Membrane</keyword>
<feature type="transmembrane region" description="Helical" evidence="2">
    <location>
        <begin position="20"/>
        <end position="44"/>
    </location>
</feature>
<dbReference type="EMBL" id="AP014545">
    <property type="protein sequence ID" value="BBB25993.1"/>
    <property type="molecule type" value="Genomic_DNA"/>
</dbReference>
<feature type="transmembrane region" description="Helical" evidence="2">
    <location>
        <begin position="84"/>
        <end position="102"/>
    </location>
</feature>
<evidence type="ECO:0000259" key="3">
    <source>
        <dbReference type="Pfam" id="PF07885"/>
    </source>
</evidence>
<name>A0A7R6PM72_9GAMM</name>
<dbReference type="SUPFAM" id="SSF81324">
    <property type="entry name" value="Voltage-gated potassium channels"/>
    <property type="match status" value="1"/>
</dbReference>
<dbReference type="Pfam" id="PF07885">
    <property type="entry name" value="Ion_trans_2"/>
    <property type="match status" value="1"/>
</dbReference>
<evidence type="ECO:0000256" key="1">
    <source>
        <dbReference type="SAM" id="Coils"/>
    </source>
</evidence>
<reference evidence="4 5" key="1">
    <citation type="journal article" date="2008" name="Int. J. Syst. Evol. Microbiol.">
        <title>Amphritea japonica sp. nov. and Amphritea balenae sp. nov., isolated from the sediment adjacent to sperm whale carcasses off Kagoshima, Japan.</title>
        <authorList>
            <person name="Miyazaki M."/>
            <person name="Nogi Y."/>
            <person name="Fujiwara Y."/>
            <person name="Kawato M."/>
            <person name="Nagahama T."/>
            <person name="Kubokawa K."/>
            <person name="Horikoshi K."/>
        </authorList>
    </citation>
    <scope>NUCLEOTIDE SEQUENCE [LARGE SCALE GENOMIC DNA]</scope>
    <source>
        <strain evidence="4 5">ATCC BAA-1530</strain>
    </source>
</reference>
<dbReference type="OrthoDB" id="9813518at2"/>